<comment type="caution">
    <text evidence="2">The sequence shown here is derived from an EMBL/GenBank/DDBJ whole genome shotgun (WGS) entry which is preliminary data.</text>
</comment>
<proteinExistence type="predicted"/>
<dbReference type="EMBL" id="JAPAHU010000011">
    <property type="protein sequence ID" value="MCW1042225.1"/>
    <property type="molecule type" value="Genomic_DNA"/>
</dbReference>
<dbReference type="Proteomes" id="UP000284046">
    <property type="component" value="Unassembled WGS sequence"/>
</dbReference>
<organism evidence="2 3">
    <name type="scientific">Streptococcus anginosus</name>
    <dbReference type="NCBI Taxonomy" id="1328"/>
    <lineage>
        <taxon>Bacteria</taxon>
        <taxon>Bacillati</taxon>
        <taxon>Bacillota</taxon>
        <taxon>Bacilli</taxon>
        <taxon>Lactobacillales</taxon>
        <taxon>Streptococcaceae</taxon>
        <taxon>Streptococcus</taxon>
        <taxon>Streptococcus anginosus group</taxon>
    </lineage>
</organism>
<dbReference type="GO" id="GO:0008897">
    <property type="term" value="F:holo-[acyl-carrier-protein] synthase activity"/>
    <property type="evidence" value="ECO:0007669"/>
    <property type="project" value="InterPro"/>
</dbReference>
<evidence type="ECO:0008006" key="5">
    <source>
        <dbReference type="Google" id="ProtNLM"/>
    </source>
</evidence>
<reference evidence="1 4" key="2">
    <citation type="submission" date="2022-10" db="EMBL/GenBank/DDBJ databases">
        <title>Comparative genomic study of S. anginosus.</title>
        <authorList>
            <person name="Prasad A."/>
            <person name="Ene A."/>
            <person name="Jablonska S."/>
            <person name="Du J."/>
            <person name="Wolfe A.J."/>
            <person name="Putonti C."/>
        </authorList>
    </citation>
    <scope>NUCLEOTIDE SEQUENCE [LARGE SCALE GENOMIC DNA]</scope>
    <source>
        <strain evidence="1 4">UMB9231</strain>
    </source>
</reference>
<protein>
    <recommendedName>
        <fullName evidence="5">4'-phosphopantetheinyl transferase superfamily protein</fullName>
    </recommendedName>
</protein>
<dbReference type="Proteomes" id="UP001526076">
    <property type="component" value="Unassembled WGS sequence"/>
</dbReference>
<accession>A0A412PQ71</accession>
<dbReference type="InterPro" id="IPR037143">
    <property type="entry name" value="4-PPantetheinyl_Trfase_dom_sf"/>
</dbReference>
<evidence type="ECO:0000313" key="1">
    <source>
        <dbReference type="EMBL" id="MCW1042225.1"/>
    </source>
</evidence>
<dbReference type="AlphaFoldDB" id="A0A412PQ71"/>
<gene>
    <name evidence="2" type="ORF">DWX18_00560</name>
    <name evidence="1" type="ORF">OJ597_07180</name>
</gene>
<evidence type="ECO:0000313" key="2">
    <source>
        <dbReference type="EMBL" id="RGT62638.1"/>
    </source>
</evidence>
<dbReference type="GO" id="GO:0000287">
    <property type="term" value="F:magnesium ion binding"/>
    <property type="evidence" value="ECO:0007669"/>
    <property type="project" value="InterPro"/>
</dbReference>
<evidence type="ECO:0000313" key="3">
    <source>
        <dbReference type="Proteomes" id="UP000284046"/>
    </source>
</evidence>
<evidence type="ECO:0000313" key="4">
    <source>
        <dbReference type="Proteomes" id="UP001526076"/>
    </source>
</evidence>
<dbReference type="SUPFAM" id="SSF56214">
    <property type="entry name" value="4'-phosphopantetheinyl transferase"/>
    <property type="match status" value="2"/>
</dbReference>
<dbReference type="EMBL" id="QRWZ01000001">
    <property type="protein sequence ID" value="RGT62638.1"/>
    <property type="molecule type" value="Genomic_DNA"/>
</dbReference>
<keyword evidence="4" id="KW-1185">Reference proteome</keyword>
<dbReference type="Gene3D" id="3.90.470.20">
    <property type="entry name" value="4'-phosphopantetheinyl transferase domain"/>
    <property type="match status" value="1"/>
</dbReference>
<name>A0A412PQ71_STRAP</name>
<reference evidence="2 3" key="1">
    <citation type="submission" date="2018-08" db="EMBL/GenBank/DDBJ databases">
        <title>A genome reference for cultivated species of the human gut microbiota.</title>
        <authorList>
            <person name="Zou Y."/>
            <person name="Xue W."/>
            <person name="Luo G."/>
        </authorList>
    </citation>
    <scope>NUCLEOTIDE SEQUENCE [LARGE SCALE GENOMIC DNA]</scope>
    <source>
        <strain evidence="2 3">AF18-38</strain>
    </source>
</reference>
<dbReference type="RefSeq" id="WP_007517236.1">
    <property type="nucleotide sequence ID" value="NZ_CP118046.1"/>
</dbReference>
<sequence length="214" mass="25124">MIKILYYQYYDFQNFDFVLKFTKLSSISRYNYSNSFYRKEDVFNSALAYTLLCLGEKQFGLEISREDNGKPYIKGSDISISFSHTTGLVAIAISDHNIGIDCEKIDMIDNEIKNITFSDLEIAHSESNPYYSTLFWTGKESLSKLKNEDWYSTKRTELYIEDNMLKDKNNEISFYYNVVSNGVICLASNLFREEVICREVTEKEIRNFCLYNIY</sequence>